<evidence type="ECO:0000256" key="4">
    <source>
        <dbReference type="RuleBase" id="RU363019"/>
    </source>
</evidence>
<dbReference type="OrthoDB" id="193499at2759"/>
<dbReference type="GO" id="GO:0003755">
    <property type="term" value="F:peptidyl-prolyl cis-trans isomerase activity"/>
    <property type="evidence" value="ECO:0007669"/>
    <property type="project" value="UniProtKB-UniRule"/>
</dbReference>
<dbReference type="SUPFAM" id="SSF50891">
    <property type="entry name" value="Cyclophilin-like"/>
    <property type="match status" value="1"/>
</dbReference>
<dbReference type="PANTHER" id="PTHR11071:SF561">
    <property type="entry name" value="PEPTIDYL-PROLYL CIS-TRANS ISOMERASE D-RELATED"/>
    <property type="match status" value="1"/>
</dbReference>
<evidence type="ECO:0000256" key="1">
    <source>
        <dbReference type="ARBA" id="ARBA00000971"/>
    </source>
</evidence>
<evidence type="ECO:0000259" key="5">
    <source>
        <dbReference type="PROSITE" id="PS50072"/>
    </source>
</evidence>
<comment type="function">
    <text evidence="4">PPIases accelerate the folding of proteins. It catalyzes the cis-trans isomerization of proline imidic peptide bonds in oligopeptides.</text>
</comment>
<keyword evidence="3 4" id="KW-0413">Isomerase</keyword>
<keyword evidence="7" id="KW-1185">Reference proteome</keyword>
<comment type="catalytic activity">
    <reaction evidence="1 4">
        <text>[protein]-peptidylproline (omega=180) = [protein]-peptidylproline (omega=0)</text>
        <dbReference type="Rhea" id="RHEA:16237"/>
        <dbReference type="Rhea" id="RHEA-COMP:10747"/>
        <dbReference type="Rhea" id="RHEA-COMP:10748"/>
        <dbReference type="ChEBI" id="CHEBI:83833"/>
        <dbReference type="ChEBI" id="CHEBI:83834"/>
        <dbReference type="EC" id="5.2.1.8"/>
    </reaction>
</comment>
<dbReference type="CDD" id="cd00317">
    <property type="entry name" value="cyclophilin"/>
    <property type="match status" value="1"/>
</dbReference>
<name>A0A9P6PTG7_9FUNG</name>
<evidence type="ECO:0000313" key="6">
    <source>
        <dbReference type="EMBL" id="KAG0251710.1"/>
    </source>
</evidence>
<dbReference type="EMBL" id="JAAAJB010000726">
    <property type="protein sequence ID" value="KAG0251710.1"/>
    <property type="molecule type" value="Genomic_DNA"/>
</dbReference>
<dbReference type="Gene3D" id="2.40.100.10">
    <property type="entry name" value="Cyclophilin-like"/>
    <property type="match status" value="1"/>
</dbReference>
<dbReference type="GO" id="GO:0005737">
    <property type="term" value="C:cytoplasm"/>
    <property type="evidence" value="ECO:0007669"/>
    <property type="project" value="TreeGrafter"/>
</dbReference>
<reference evidence="6" key="1">
    <citation type="journal article" date="2020" name="Fungal Divers.">
        <title>Resolving the Mortierellaceae phylogeny through synthesis of multi-gene phylogenetics and phylogenomics.</title>
        <authorList>
            <person name="Vandepol N."/>
            <person name="Liber J."/>
            <person name="Desiro A."/>
            <person name="Na H."/>
            <person name="Kennedy M."/>
            <person name="Barry K."/>
            <person name="Grigoriev I.V."/>
            <person name="Miller A.N."/>
            <person name="O'Donnell K."/>
            <person name="Stajich J.E."/>
            <person name="Bonito G."/>
        </authorList>
    </citation>
    <scope>NUCLEOTIDE SEQUENCE</scope>
    <source>
        <strain evidence="6">BC1065</strain>
    </source>
</reference>
<evidence type="ECO:0000256" key="2">
    <source>
        <dbReference type="ARBA" id="ARBA00023110"/>
    </source>
</evidence>
<dbReference type="InterPro" id="IPR002130">
    <property type="entry name" value="Cyclophilin-type_PPIase_dom"/>
</dbReference>
<dbReference type="InterPro" id="IPR029000">
    <property type="entry name" value="Cyclophilin-like_dom_sf"/>
</dbReference>
<accession>A0A9P6PTG7</accession>
<sequence length="269" mass="29600">MAATKDTLVYLNIEIGDQELKAQALDMYNRGRAFFETHGALYGYAGRNLEDLDVEDRQNLQDIYDSNPVLTKGGQILLSPPAPLPGGRLVIRLDTEGCPKTSDNFLAFAESRFAAQVKGATYMNTQLFRLVPNHIIQGGDFTKNDGSGGHSIYPTIDNPRPFADERNGLKKNKFVKRGILAMANRGKNTNGSQFFLTIGEGTRWSKTLDGNYVAFGEVLEDEADKASAGQDNVWNGIQLLDQLNKVPTDEEERPIRAITIVGCGRLGSK</sequence>
<dbReference type="GO" id="GO:0016018">
    <property type="term" value="F:cyclosporin A binding"/>
    <property type="evidence" value="ECO:0007669"/>
    <property type="project" value="TreeGrafter"/>
</dbReference>
<gene>
    <name evidence="6" type="primary">CYP40</name>
    <name evidence="6" type="ORF">DFQ27_008588</name>
</gene>
<evidence type="ECO:0000313" key="7">
    <source>
        <dbReference type="Proteomes" id="UP000807716"/>
    </source>
</evidence>
<comment type="caution">
    <text evidence="6">The sequence shown here is derived from an EMBL/GenBank/DDBJ whole genome shotgun (WGS) entry which is preliminary data.</text>
</comment>
<proteinExistence type="inferred from homology"/>
<dbReference type="PANTHER" id="PTHR11071">
    <property type="entry name" value="PEPTIDYL-PROLYL CIS-TRANS ISOMERASE"/>
    <property type="match status" value="1"/>
</dbReference>
<dbReference type="Proteomes" id="UP000807716">
    <property type="component" value="Unassembled WGS sequence"/>
</dbReference>
<organism evidence="6 7">
    <name type="scientific">Actinomortierella ambigua</name>
    <dbReference type="NCBI Taxonomy" id="1343610"/>
    <lineage>
        <taxon>Eukaryota</taxon>
        <taxon>Fungi</taxon>
        <taxon>Fungi incertae sedis</taxon>
        <taxon>Mucoromycota</taxon>
        <taxon>Mortierellomycotina</taxon>
        <taxon>Mortierellomycetes</taxon>
        <taxon>Mortierellales</taxon>
        <taxon>Mortierellaceae</taxon>
        <taxon>Actinomortierella</taxon>
    </lineage>
</organism>
<dbReference type="GO" id="GO:0006457">
    <property type="term" value="P:protein folding"/>
    <property type="evidence" value="ECO:0007669"/>
    <property type="project" value="TreeGrafter"/>
</dbReference>
<protein>
    <recommendedName>
        <fullName evidence="4">Peptidyl-prolyl cis-trans isomerase</fullName>
        <shortName evidence="4">PPIase</shortName>
        <ecNumber evidence="4">5.2.1.8</ecNumber>
    </recommendedName>
</protein>
<dbReference type="PRINTS" id="PR00153">
    <property type="entry name" value="CSAPPISMRASE"/>
</dbReference>
<comment type="similarity">
    <text evidence="4">Belongs to the cyclophilin-type PPIase family.</text>
</comment>
<dbReference type="AlphaFoldDB" id="A0A9P6PTG7"/>
<dbReference type="PROSITE" id="PS50072">
    <property type="entry name" value="CSA_PPIASE_2"/>
    <property type="match status" value="1"/>
</dbReference>
<feature type="domain" description="PPIase cyclophilin-type" evidence="5">
    <location>
        <begin position="85"/>
        <end position="265"/>
    </location>
</feature>
<dbReference type="EC" id="5.2.1.8" evidence="4"/>
<dbReference type="Pfam" id="PF00160">
    <property type="entry name" value="Pro_isomerase"/>
    <property type="match status" value="1"/>
</dbReference>
<evidence type="ECO:0000256" key="3">
    <source>
        <dbReference type="ARBA" id="ARBA00023235"/>
    </source>
</evidence>
<keyword evidence="2 4" id="KW-0697">Rotamase</keyword>